<evidence type="ECO:0000313" key="1">
    <source>
        <dbReference type="EMBL" id="UQX88717.1"/>
    </source>
</evidence>
<dbReference type="Proteomes" id="UP001056336">
    <property type="component" value="Chromosome"/>
</dbReference>
<organism evidence="1 2">
    <name type="scientific">Jatrophihabitans telluris</name>
    <dbReference type="NCBI Taxonomy" id="2038343"/>
    <lineage>
        <taxon>Bacteria</taxon>
        <taxon>Bacillati</taxon>
        <taxon>Actinomycetota</taxon>
        <taxon>Actinomycetes</taxon>
        <taxon>Jatrophihabitantales</taxon>
        <taxon>Jatrophihabitantaceae</taxon>
        <taxon>Jatrophihabitans</taxon>
    </lineage>
</organism>
<dbReference type="EMBL" id="CP097332">
    <property type="protein sequence ID" value="UQX88717.1"/>
    <property type="molecule type" value="Genomic_DNA"/>
</dbReference>
<proteinExistence type="predicted"/>
<evidence type="ECO:0000313" key="2">
    <source>
        <dbReference type="Proteomes" id="UP001056336"/>
    </source>
</evidence>
<reference evidence="1" key="2">
    <citation type="submission" date="2022-05" db="EMBL/GenBank/DDBJ databases">
        <authorList>
            <person name="Kim J.-S."/>
            <person name="Lee K."/>
            <person name="Suh M."/>
            <person name="Eom M."/>
            <person name="Kim J.-S."/>
            <person name="Kim D.-S."/>
            <person name="Ko S.-H."/>
            <person name="Shin Y."/>
            <person name="Lee J.-S."/>
        </authorList>
    </citation>
    <scope>NUCLEOTIDE SEQUENCE</scope>
    <source>
        <strain evidence="1">N237</strain>
    </source>
</reference>
<protein>
    <submittedName>
        <fullName evidence="1">Uncharacterized protein</fullName>
    </submittedName>
</protein>
<keyword evidence="2" id="KW-1185">Reference proteome</keyword>
<name>A0ABY4QZR4_9ACTN</name>
<gene>
    <name evidence="1" type="ORF">M6D93_01635</name>
</gene>
<accession>A0ABY4QZR4</accession>
<sequence>MDPGLLALDVPRRQQRLDLFPGVVVDEGRMLPVVLDTPVGHPADVVAAAQEAM</sequence>
<reference evidence="1" key="1">
    <citation type="journal article" date="2018" name="Int. J. Syst. Evol. Microbiol.">
        <title>Jatrophihabitans telluris sp. nov., isolated from sediment soil of lava forest wetlands and the emended description of the genus Jatrophihabitans.</title>
        <authorList>
            <person name="Lee K.C."/>
            <person name="Suh M.K."/>
            <person name="Eom M.K."/>
            <person name="Kim K.K."/>
            <person name="Kim J.S."/>
            <person name="Kim D.S."/>
            <person name="Ko S.H."/>
            <person name="Shin Y.K."/>
            <person name="Lee J.S."/>
        </authorList>
    </citation>
    <scope>NUCLEOTIDE SEQUENCE</scope>
    <source>
        <strain evidence="1">N237</strain>
    </source>
</reference>